<evidence type="ECO:0000256" key="1">
    <source>
        <dbReference type="ARBA" id="ARBA00022801"/>
    </source>
</evidence>
<evidence type="ECO:0000313" key="6">
    <source>
        <dbReference type="Proteomes" id="UP000077521"/>
    </source>
</evidence>
<name>A0A177TMD1_9BASI</name>
<dbReference type="SUPFAM" id="SSF53474">
    <property type="entry name" value="alpha/beta-Hydrolases"/>
    <property type="match status" value="1"/>
</dbReference>
<evidence type="ECO:0000256" key="2">
    <source>
        <dbReference type="ARBA" id="ARBA00023157"/>
    </source>
</evidence>
<comment type="caution">
    <text evidence="5">The sequence shown here is derived from an EMBL/GenBank/DDBJ whole genome shotgun (WGS) entry which is preliminary data.</text>
</comment>
<evidence type="ECO:0008006" key="7">
    <source>
        <dbReference type="Google" id="ProtNLM"/>
    </source>
</evidence>
<accession>A0A177TMD1</accession>
<dbReference type="SMR" id="A0A177TMD1"/>
<proteinExistence type="predicted"/>
<feature type="region of interest" description="Disordered" evidence="3">
    <location>
        <begin position="164"/>
        <end position="184"/>
    </location>
</feature>
<evidence type="ECO:0000256" key="4">
    <source>
        <dbReference type="SAM" id="SignalP"/>
    </source>
</evidence>
<organism evidence="5 6">
    <name type="scientific">Tilletia indica</name>
    <dbReference type="NCBI Taxonomy" id="43049"/>
    <lineage>
        <taxon>Eukaryota</taxon>
        <taxon>Fungi</taxon>
        <taxon>Dikarya</taxon>
        <taxon>Basidiomycota</taxon>
        <taxon>Ustilaginomycotina</taxon>
        <taxon>Exobasidiomycetes</taxon>
        <taxon>Tilletiales</taxon>
        <taxon>Tilletiaceae</taxon>
        <taxon>Tilletia</taxon>
    </lineage>
</organism>
<keyword evidence="1" id="KW-0378">Hydrolase</keyword>
<dbReference type="Proteomes" id="UP000077521">
    <property type="component" value="Unassembled WGS sequence"/>
</dbReference>
<dbReference type="GO" id="GO:0052689">
    <property type="term" value="F:carboxylic ester hydrolase activity"/>
    <property type="evidence" value="ECO:0007669"/>
    <property type="project" value="UniProtKB-ARBA"/>
</dbReference>
<feature type="chain" id="PRO_5043657734" description="Cutinase" evidence="4">
    <location>
        <begin position="21"/>
        <end position="246"/>
    </location>
</feature>
<dbReference type="InterPro" id="IPR000675">
    <property type="entry name" value="Cutinase/axe"/>
</dbReference>
<feature type="signal peptide" evidence="4">
    <location>
        <begin position="1"/>
        <end position="20"/>
    </location>
</feature>
<reference evidence="5" key="1">
    <citation type="submission" date="2016-04" db="EMBL/GenBank/DDBJ databases">
        <authorList>
            <person name="Nguyen H.D."/>
            <person name="Samba Siva P."/>
            <person name="Cullis J."/>
            <person name="Levesque C.A."/>
            <person name="Hambleton S."/>
        </authorList>
    </citation>
    <scope>NUCLEOTIDE SEQUENCE</scope>
    <source>
        <strain evidence="5">DAOMC 236416</strain>
    </source>
</reference>
<evidence type="ECO:0000256" key="3">
    <source>
        <dbReference type="SAM" id="MobiDB-lite"/>
    </source>
</evidence>
<keyword evidence="2" id="KW-1015">Disulfide bond</keyword>
<dbReference type="PANTHER" id="PTHR33630">
    <property type="entry name" value="CUTINASE RV1984C-RELATED-RELATED"/>
    <property type="match status" value="1"/>
</dbReference>
<evidence type="ECO:0000313" key="5">
    <source>
        <dbReference type="EMBL" id="KAE8257133.1"/>
    </source>
</evidence>
<reference evidence="5" key="2">
    <citation type="journal article" date="2019" name="IMA Fungus">
        <title>Genome sequencing and comparison of five Tilletia species to identify candidate genes for the detection of regulated species infecting wheat.</title>
        <authorList>
            <person name="Nguyen H.D.T."/>
            <person name="Sultana T."/>
            <person name="Kesanakurti P."/>
            <person name="Hambleton S."/>
        </authorList>
    </citation>
    <scope>NUCLEOTIDE SEQUENCE</scope>
    <source>
        <strain evidence="5">DAOMC 236416</strain>
    </source>
</reference>
<gene>
    <name evidence="5" type="ORF">A4X13_0g2562</name>
</gene>
<dbReference type="AlphaFoldDB" id="A0A177TMD1"/>
<dbReference type="InterPro" id="IPR029058">
    <property type="entry name" value="AB_hydrolase_fold"/>
</dbReference>
<protein>
    <recommendedName>
        <fullName evidence="7">Cutinase</fullName>
    </recommendedName>
</protein>
<dbReference type="PANTHER" id="PTHR33630:SF9">
    <property type="entry name" value="CUTINASE 4"/>
    <property type="match status" value="1"/>
</dbReference>
<keyword evidence="4" id="KW-0732">Signal</keyword>
<dbReference type="Gene3D" id="3.40.50.1820">
    <property type="entry name" value="alpha/beta hydrolase"/>
    <property type="match status" value="1"/>
</dbReference>
<keyword evidence="6" id="KW-1185">Reference proteome</keyword>
<dbReference type="EMBL" id="LWDF02000124">
    <property type="protein sequence ID" value="KAE8257133.1"/>
    <property type="molecule type" value="Genomic_DNA"/>
</dbReference>
<sequence>MLGSTLLLALVLPFVTPAVTAPIQRCQAEPATVPPPASPPTVGPGGCQDFVIIDSRGTNEPQGRSFQFAKMIQETLDTVPGGISVSNPYPASGAPNSPADGSTWLRNYLQRGVAACPEQKYALLGVSQGAVVTWNAIADLGKDDPIYTAIDAIVVEGDPFRIPNVPGNVDEHGSDGTKESEGMMRAGSSDANIAKWALTGKVLNVCYSGDPVCNKQGKSPMDHGKYGGTAEVQALGAQFLAQHLDN</sequence>
<dbReference type="Pfam" id="PF01083">
    <property type="entry name" value="Cutinase"/>
    <property type="match status" value="1"/>
</dbReference>
<dbReference type="SMART" id="SM01110">
    <property type="entry name" value="Cutinase"/>
    <property type="match status" value="1"/>
</dbReference>
<feature type="compositionally biased region" description="Basic and acidic residues" evidence="3">
    <location>
        <begin position="169"/>
        <end position="182"/>
    </location>
</feature>